<evidence type="ECO:0000313" key="2">
    <source>
        <dbReference type="Proteomes" id="UP001654496"/>
    </source>
</evidence>
<keyword evidence="2" id="KW-1185">Reference proteome</keyword>
<reference evidence="1" key="1">
    <citation type="submission" date="2023-06" db="EMBL/GenBank/DDBJ databases">
        <authorList>
            <person name="DeJong R.J."/>
            <person name="Yoon E."/>
            <person name="Radersma M."/>
            <person name="Veenstra M."/>
            <person name="Churu J."/>
            <person name="Moleakunnel K."/>
            <person name="Weaver G."/>
            <person name="Hill E."/>
            <person name="Janvier A."/>
            <person name="Harlow L."/>
            <person name="Kramer C."/>
            <person name="Seinen K."/>
            <person name="Chen A."/>
            <person name="Minasian M."/>
            <person name="Doorn S."/>
            <person name="Dole C."/>
            <person name="Ramsey F."/>
            <person name="Nieze J."/>
            <person name="Baker A."/>
            <person name="Swierenga S."/>
            <person name="White A."/>
            <person name="Howland A."/>
            <person name="Ko C."/>
            <person name="Russell D.A."/>
            <person name="Jacobs-Sera D."/>
            <person name="Hatfull G.F."/>
        </authorList>
    </citation>
    <scope>NUCLEOTIDE SEQUENCE</scope>
</reference>
<proteinExistence type="predicted"/>
<protein>
    <submittedName>
        <fullName evidence="1">Uncharacterized protein</fullName>
    </submittedName>
</protein>
<gene>
    <name evidence="1" type="primary">41</name>
    <name evidence="1" type="ORF">SEA_REYNAULD_41</name>
</gene>
<evidence type="ECO:0000313" key="1">
    <source>
        <dbReference type="EMBL" id="WKW85493.1"/>
    </source>
</evidence>
<accession>A0ACD4UHI2</accession>
<organism evidence="1 2">
    <name type="scientific">Rhodococcus phage Reynauld</name>
    <dbReference type="NCBI Taxonomy" id="3062845"/>
    <lineage>
        <taxon>Viruses</taxon>
        <taxon>Duplodnaviria</taxon>
        <taxon>Heunggongvirae</taxon>
        <taxon>Uroviricota</taxon>
        <taxon>Caudoviricetes</taxon>
        <taxon>Caudoviricetes incertae sedis</taxon>
        <taxon>Reynauldvirus</taxon>
        <taxon>Reynauldvirus reynauld</taxon>
    </lineage>
</organism>
<sequence>MTSPSDPFVAELWTRIQALYAPIIAGAQTATTAAETATTKAGEAAGSAVAANVARADAQTARDEAIMLVPAGTVDWNGTYTFAPDQVAKPAWHRRRLTGNSTITFPPGVSGKVYTVGLEAIQDTVGNRALNITNIQWSDSDIAPALSTAPSVADYILALWTGSKWLGSIAARGIPV</sequence>
<dbReference type="EMBL" id="OR159659">
    <property type="protein sequence ID" value="WKW85493.1"/>
    <property type="molecule type" value="Genomic_DNA"/>
</dbReference>
<dbReference type="Proteomes" id="UP001654496">
    <property type="component" value="Segment"/>
</dbReference>
<name>A0ACD4UHI2_9CAUD</name>